<evidence type="ECO:0000313" key="2">
    <source>
        <dbReference type="EMBL" id="PNR50499.1"/>
    </source>
</evidence>
<dbReference type="Pfam" id="PF14009">
    <property type="entry name" value="PADRE"/>
    <property type="match status" value="1"/>
</dbReference>
<dbReference type="PANTHER" id="PTHR33148:SF33">
    <property type="entry name" value="DUF4228 DOMAIN PROTEIN"/>
    <property type="match status" value="1"/>
</dbReference>
<dbReference type="Proteomes" id="UP000006727">
    <property type="component" value="Chromosome 7"/>
</dbReference>
<reference evidence="2 4" key="2">
    <citation type="journal article" date="2018" name="Plant J.">
        <title>The Physcomitrella patens chromosome-scale assembly reveals moss genome structure and evolution.</title>
        <authorList>
            <person name="Lang D."/>
            <person name="Ullrich K.K."/>
            <person name="Murat F."/>
            <person name="Fuchs J."/>
            <person name="Jenkins J."/>
            <person name="Haas F.B."/>
            <person name="Piednoel M."/>
            <person name="Gundlach H."/>
            <person name="Van Bel M."/>
            <person name="Meyberg R."/>
            <person name="Vives C."/>
            <person name="Morata J."/>
            <person name="Symeonidi A."/>
            <person name="Hiss M."/>
            <person name="Muchero W."/>
            <person name="Kamisugi Y."/>
            <person name="Saleh O."/>
            <person name="Blanc G."/>
            <person name="Decker E.L."/>
            <person name="van Gessel N."/>
            <person name="Grimwood J."/>
            <person name="Hayes R.D."/>
            <person name="Graham S.W."/>
            <person name="Gunter L.E."/>
            <person name="McDaniel S.F."/>
            <person name="Hoernstein S.N.W."/>
            <person name="Larsson A."/>
            <person name="Li F.W."/>
            <person name="Perroud P.F."/>
            <person name="Phillips J."/>
            <person name="Ranjan P."/>
            <person name="Rokshar D.S."/>
            <person name="Rothfels C.J."/>
            <person name="Schneider L."/>
            <person name="Shu S."/>
            <person name="Stevenson D.W."/>
            <person name="Thummler F."/>
            <person name="Tillich M."/>
            <person name="Villarreal Aguilar J.C."/>
            <person name="Widiez T."/>
            <person name="Wong G.K."/>
            <person name="Wymore A."/>
            <person name="Zhang Y."/>
            <person name="Zimmer A.D."/>
            <person name="Quatrano R.S."/>
            <person name="Mayer K.F.X."/>
            <person name="Goodstein D."/>
            <person name="Casacuberta J.M."/>
            <person name="Vandepoele K."/>
            <person name="Reski R."/>
            <person name="Cuming A.C."/>
            <person name="Tuskan G.A."/>
            <person name="Maumus F."/>
            <person name="Salse J."/>
            <person name="Schmutz J."/>
            <person name="Rensing S.A."/>
        </authorList>
    </citation>
    <scope>NUCLEOTIDE SEQUENCE [LARGE SCALE GENOMIC DNA]</scope>
    <source>
        <strain evidence="3 4">cv. Gransden 2004</strain>
    </source>
</reference>
<dbReference type="PaxDb" id="3218-PP1S130_278V6.1"/>
<keyword evidence="4" id="KW-1185">Reference proteome</keyword>
<dbReference type="InParanoid" id="A9SWS3"/>
<evidence type="ECO:0008006" key="5">
    <source>
        <dbReference type="Google" id="ProtNLM"/>
    </source>
</evidence>
<dbReference type="PANTHER" id="PTHR33148">
    <property type="entry name" value="PLASTID MOVEMENT IMPAIRED PROTEIN-RELATED"/>
    <property type="match status" value="1"/>
</dbReference>
<dbReference type="AlphaFoldDB" id="A9SWS3"/>
<feature type="region of interest" description="Disordered" evidence="1">
    <location>
        <begin position="84"/>
        <end position="109"/>
    </location>
</feature>
<dbReference type="EnsemblPlants" id="Pp3c7_180V3.2">
    <property type="protein sequence ID" value="PAC:32926361.CDS.1"/>
    <property type="gene ID" value="Pp3c7_180"/>
</dbReference>
<dbReference type="EMBL" id="ABEU02000007">
    <property type="protein sequence ID" value="PNR50499.1"/>
    <property type="molecule type" value="Genomic_DNA"/>
</dbReference>
<dbReference type="Gramene" id="Pp3c7_180V3.1">
    <property type="protein sequence ID" value="PAC:32926360.CDS.1"/>
    <property type="gene ID" value="Pp3c7_180"/>
</dbReference>
<proteinExistence type="predicted"/>
<feature type="region of interest" description="Disordered" evidence="1">
    <location>
        <begin position="133"/>
        <end position="182"/>
    </location>
</feature>
<evidence type="ECO:0000313" key="4">
    <source>
        <dbReference type="Proteomes" id="UP000006727"/>
    </source>
</evidence>
<dbReference type="InterPro" id="IPR025322">
    <property type="entry name" value="PADRE_dom"/>
</dbReference>
<organism evidence="2">
    <name type="scientific">Physcomitrium patens</name>
    <name type="common">Spreading-leaved earth moss</name>
    <name type="synonym">Physcomitrella patens</name>
    <dbReference type="NCBI Taxonomy" id="3218"/>
    <lineage>
        <taxon>Eukaryota</taxon>
        <taxon>Viridiplantae</taxon>
        <taxon>Streptophyta</taxon>
        <taxon>Embryophyta</taxon>
        <taxon>Bryophyta</taxon>
        <taxon>Bryophytina</taxon>
        <taxon>Bryopsida</taxon>
        <taxon>Funariidae</taxon>
        <taxon>Funariales</taxon>
        <taxon>Funariaceae</taxon>
        <taxon>Physcomitrium</taxon>
    </lineage>
</organism>
<dbReference type="OMA" id="PIPCNSH"/>
<sequence>MGNAAMVCAGRGDRDAVTVLRADGKVLSFYSRVAVVDLILDHPNHFVCRLLMPKQQAKILPMHTVLEPREVYLLLPIPCNSHGGGDSEVEERAEDYSDSSSLLHREPPRQAVQGTVSMKFVISTEQFTKIMSGSIKEGRLKKSKGQGTAKKRNRSRSKEASMKGPHTHWRPALSSIQEVAAN</sequence>
<feature type="compositionally biased region" description="Acidic residues" evidence="1">
    <location>
        <begin position="87"/>
        <end position="97"/>
    </location>
</feature>
<protein>
    <recommendedName>
        <fullName evidence="5">DUF4228 domain-containing protein</fullName>
    </recommendedName>
</protein>
<accession>A9SWS3</accession>
<reference evidence="2 4" key="1">
    <citation type="journal article" date="2008" name="Science">
        <title>The Physcomitrella genome reveals evolutionary insights into the conquest of land by plants.</title>
        <authorList>
            <person name="Rensing S."/>
            <person name="Lang D."/>
            <person name="Zimmer A."/>
            <person name="Terry A."/>
            <person name="Salamov A."/>
            <person name="Shapiro H."/>
            <person name="Nishiyama T."/>
            <person name="Perroud P.-F."/>
            <person name="Lindquist E."/>
            <person name="Kamisugi Y."/>
            <person name="Tanahashi T."/>
            <person name="Sakakibara K."/>
            <person name="Fujita T."/>
            <person name="Oishi K."/>
            <person name="Shin-I T."/>
            <person name="Kuroki Y."/>
            <person name="Toyoda A."/>
            <person name="Suzuki Y."/>
            <person name="Hashimoto A."/>
            <person name="Yamaguchi K."/>
            <person name="Sugano A."/>
            <person name="Kohara Y."/>
            <person name="Fujiyama A."/>
            <person name="Anterola A."/>
            <person name="Aoki S."/>
            <person name="Ashton N."/>
            <person name="Barbazuk W.B."/>
            <person name="Barker E."/>
            <person name="Bennetzen J."/>
            <person name="Bezanilla M."/>
            <person name="Blankenship R."/>
            <person name="Cho S.H."/>
            <person name="Dutcher S."/>
            <person name="Estelle M."/>
            <person name="Fawcett J.A."/>
            <person name="Gundlach H."/>
            <person name="Hanada K."/>
            <person name="Heyl A."/>
            <person name="Hicks K.A."/>
            <person name="Hugh J."/>
            <person name="Lohr M."/>
            <person name="Mayer K."/>
            <person name="Melkozernov A."/>
            <person name="Murata T."/>
            <person name="Nelson D."/>
            <person name="Pils B."/>
            <person name="Prigge M."/>
            <person name="Reiss B."/>
            <person name="Renner T."/>
            <person name="Rombauts S."/>
            <person name="Rushton P."/>
            <person name="Sanderfoot A."/>
            <person name="Schween G."/>
            <person name="Shiu S.-H."/>
            <person name="Stueber K."/>
            <person name="Theodoulou F.L."/>
            <person name="Tu H."/>
            <person name="Van de Peer Y."/>
            <person name="Verrier P.J."/>
            <person name="Waters E."/>
            <person name="Wood A."/>
            <person name="Yang L."/>
            <person name="Cove D."/>
            <person name="Cuming A."/>
            <person name="Hasebe M."/>
            <person name="Lucas S."/>
            <person name="Mishler D.B."/>
            <person name="Reski R."/>
            <person name="Grigoriev I."/>
            <person name="Quatrano R.S."/>
            <person name="Boore J.L."/>
        </authorList>
    </citation>
    <scope>NUCLEOTIDE SEQUENCE [LARGE SCALE GENOMIC DNA]</scope>
    <source>
        <strain evidence="3 4">cv. Gransden 2004</strain>
    </source>
</reference>
<dbReference type="HOGENOM" id="CLU_1484388_0_0_1"/>
<reference evidence="3" key="3">
    <citation type="submission" date="2020-12" db="UniProtKB">
        <authorList>
            <consortium name="EnsemblPlants"/>
        </authorList>
    </citation>
    <scope>IDENTIFICATION</scope>
</reference>
<dbReference type="Gramene" id="Pp3c7_180V3.2">
    <property type="protein sequence ID" value="PAC:32926361.CDS.1"/>
    <property type="gene ID" value="Pp3c7_180"/>
</dbReference>
<dbReference type="EnsemblPlants" id="Pp3c7_180V3.1">
    <property type="protein sequence ID" value="PAC:32926360.CDS.1"/>
    <property type="gene ID" value="Pp3c7_180"/>
</dbReference>
<evidence type="ECO:0000313" key="3">
    <source>
        <dbReference type="EnsemblPlants" id="PAC:32926360.CDS.1"/>
    </source>
</evidence>
<feature type="compositionally biased region" description="Basic residues" evidence="1">
    <location>
        <begin position="139"/>
        <end position="155"/>
    </location>
</feature>
<name>A9SWS3_PHYPA</name>
<evidence type="ECO:0000256" key="1">
    <source>
        <dbReference type="SAM" id="MobiDB-lite"/>
    </source>
</evidence>
<gene>
    <name evidence="2" type="ORF">PHYPA_009685</name>
</gene>